<accession>A0A0H2XZ60</accession>
<dbReference type="HOGENOM" id="CLU_008371_0_0_4"/>
<name>A0A0H2XZ60_BURO1</name>
<reference evidence="1" key="1">
    <citation type="submission" date="2006-05" db="EMBL/GenBank/DDBJ databases">
        <title>Complete sequence of chromosome 2 of Burkholderia cenocepacia AU 1054.</title>
        <authorList>
            <consortium name="US DOE Joint Genome Institute"/>
            <person name="Copeland A."/>
            <person name="Lucas S."/>
            <person name="Lapidus A."/>
            <person name="Barry K."/>
            <person name="Detter J.C."/>
            <person name="Glavina del Rio T."/>
            <person name="Hammon N."/>
            <person name="Israni S."/>
            <person name="Dalin E."/>
            <person name="Tice H."/>
            <person name="Pitluck S."/>
            <person name="Chain P."/>
            <person name="Malfatti S."/>
            <person name="Shin M."/>
            <person name="Vergez L."/>
            <person name="Schmutz J."/>
            <person name="Larimer F."/>
            <person name="Land M."/>
            <person name="Hauser L."/>
            <person name="Kyrpides N."/>
            <person name="Lykidis A."/>
            <person name="LiPuma J.J."/>
            <person name="Konstantinidis K."/>
            <person name="Tiedje J.M."/>
            <person name="Richardson P."/>
        </authorList>
    </citation>
    <scope>NUCLEOTIDE SEQUENCE [LARGE SCALE GENOMIC DNA]</scope>
    <source>
        <strain evidence="1">AU 1054</strain>
    </source>
</reference>
<proteinExistence type="predicted"/>
<organism evidence="1">
    <name type="scientific">Burkholderia orbicola (strain AU 1054)</name>
    <dbReference type="NCBI Taxonomy" id="331271"/>
    <lineage>
        <taxon>Bacteria</taxon>
        <taxon>Pseudomonadati</taxon>
        <taxon>Pseudomonadota</taxon>
        <taxon>Betaproteobacteria</taxon>
        <taxon>Burkholderiales</taxon>
        <taxon>Burkholderiaceae</taxon>
        <taxon>Burkholderia</taxon>
        <taxon>Burkholderia cepacia complex</taxon>
        <taxon>Burkholderia orbicola</taxon>
    </lineage>
</organism>
<evidence type="ECO:0000313" key="1">
    <source>
        <dbReference type="EMBL" id="ABF79504.1"/>
    </source>
</evidence>
<protein>
    <submittedName>
        <fullName evidence="1">Uncharacterized protein</fullName>
    </submittedName>
</protein>
<dbReference type="EMBL" id="CP000379">
    <property type="protein sequence ID" value="ABF79504.1"/>
    <property type="molecule type" value="Genomic_DNA"/>
</dbReference>
<gene>
    <name evidence="1" type="ordered locus">Bcen_4624</name>
</gene>
<dbReference type="AlphaFoldDB" id="A0A0H2XZ60"/>
<sequence length="955" mass="108006">MAKSKKRKTISKGFGAETQLRTFRRAIHSVANPRAGLSKARSLVSASHFPRIVNELGRQSAYKYIFAPTTFPKSLENFPIRTRLHELDTETELLWTASVLSIFKSDIYEFIIKKEEFERAFATEHPTRALEILEQIEVKFGFSLWLIGFKLQLLQLDKGLQAQKEYLESIFAADGMSAQATWIAYYFSIRSEENVSYSKIESDISQLGTGELADYCIHHVLGHGSKRIEHLRTPINYEEPNPIIDRFETFVTIAQQHLSRTRGEISDSFRTAVQLLGSLGDRRITNMMSALGQTILPNCDSAELRAADNYTIGQYLDVVSSDAESLELIARSRALLGNLPRSTQSSLRDRVIESMEEALSTSANAVHARHTLRKLALTLSKHPYSTQIWGFLERGHDHIFLREYSDLDRYVALNGHVSNPWNAAVYAAISNDKEWTKTLAAACPKSPAMLLRVALSSSAEGTHTLPPALPTYRKDAYEGHIAFRASDFKFAIEKYTRCAASEISYVAMTGKTYLFKALYTAKCYAQCLALIVDQAVAGESLPLQLPLAELAKKCLDESALLSSLDLSILLQILSKHVHPRWDRELSDIYENVIGQQRANRPTDLFNKPDFCSKSRFIYFLRNVCTTRILDDCTAFESMDDVESERIAICQHLLKIDAHNSASYQDEIRIITRDLNVALLLKKVQTSKIFVDEVGIRNAFEASLTDSLARYKELQNSPALTYQAQKLSKRIEEMIHTQGLLEFRDFKLPTSELEGLFHTMYLEVASQFAYSPAYGLDTHLSTTIRHGAFEGHLRGPLATEGLLCRTRNKAHYIPELTMRRLSHLVETEIDHVRRCLVRFTTRVEEMISTYLERRLRIKSSPTPDGMFALFVEPDSLAEISNTINSETTLDEVADRLVAKCWALADSSMEEIRLELGTSARSHVESAFTALIQNLEEKISRERLLPLTDAIARAHSV</sequence>